<feature type="compositionally biased region" description="Low complexity" evidence="3">
    <location>
        <begin position="266"/>
        <end position="285"/>
    </location>
</feature>
<protein>
    <recommendedName>
        <fullName evidence="4">C3H1-type domain-containing protein</fullName>
    </recommendedName>
</protein>
<keyword evidence="1" id="KW-0238">DNA-binding</keyword>
<dbReference type="GO" id="GO:0008270">
    <property type="term" value="F:zinc ion binding"/>
    <property type="evidence" value="ECO:0007669"/>
    <property type="project" value="UniProtKB-KW"/>
</dbReference>
<dbReference type="PANTHER" id="PTHR33400:SF2">
    <property type="entry name" value="ZINC FINGER CCCH DOMAIN-CONTAINING PROTEIN 6"/>
    <property type="match status" value="1"/>
</dbReference>
<keyword evidence="6" id="KW-1185">Reference proteome</keyword>
<organism evidence="5 6">
    <name type="scientific">Kalanchoe fedtschenkoi</name>
    <name type="common">Lavender scallops</name>
    <name type="synonym">South American air plant</name>
    <dbReference type="NCBI Taxonomy" id="63787"/>
    <lineage>
        <taxon>Eukaryota</taxon>
        <taxon>Viridiplantae</taxon>
        <taxon>Streptophyta</taxon>
        <taxon>Embryophyta</taxon>
        <taxon>Tracheophyta</taxon>
        <taxon>Spermatophyta</taxon>
        <taxon>Magnoliopsida</taxon>
        <taxon>eudicotyledons</taxon>
        <taxon>Gunneridae</taxon>
        <taxon>Pentapetalae</taxon>
        <taxon>Saxifragales</taxon>
        <taxon>Crassulaceae</taxon>
        <taxon>Kalanchoe</taxon>
    </lineage>
</organism>
<accession>A0A7N1A802</accession>
<dbReference type="Proteomes" id="UP000594263">
    <property type="component" value="Unplaced"/>
</dbReference>
<evidence type="ECO:0000256" key="3">
    <source>
        <dbReference type="SAM" id="MobiDB-lite"/>
    </source>
</evidence>
<evidence type="ECO:0000313" key="5">
    <source>
        <dbReference type="EnsemblPlants" id="Kaladp1147s0001.1.v1.1"/>
    </source>
</evidence>
<dbReference type="PROSITE" id="PS50103">
    <property type="entry name" value="ZF_C3H1"/>
    <property type="match status" value="1"/>
</dbReference>
<feature type="domain" description="C3H1-type" evidence="4">
    <location>
        <begin position="374"/>
        <end position="402"/>
    </location>
</feature>
<dbReference type="InterPro" id="IPR000571">
    <property type="entry name" value="Znf_CCCH"/>
</dbReference>
<keyword evidence="2" id="KW-0479">Metal-binding</keyword>
<evidence type="ECO:0000256" key="2">
    <source>
        <dbReference type="PROSITE-ProRule" id="PRU00723"/>
    </source>
</evidence>
<keyword evidence="2" id="KW-0862">Zinc</keyword>
<dbReference type="AlphaFoldDB" id="A0A7N1A802"/>
<reference evidence="5" key="1">
    <citation type="submission" date="2021-01" db="UniProtKB">
        <authorList>
            <consortium name="EnsemblPlants"/>
        </authorList>
    </citation>
    <scope>IDENTIFICATION</scope>
</reference>
<dbReference type="GO" id="GO:0003677">
    <property type="term" value="F:DNA binding"/>
    <property type="evidence" value="ECO:0007669"/>
    <property type="project" value="UniProtKB-KW"/>
</dbReference>
<keyword evidence="2" id="KW-0863">Zinc-finger</keyword>
<evidence type="ECO:0000256" key="1">
    <source>
        <dbReference type="ARBA" id="ARBA00023125"/>
    </source>
</evidence>
<feature type="region of interest" description="Disordered" evidence="3">
    <location>
        <begin position="266"/>
        <end position="298"/>
    </location>
</feature>
<dbReference type="OMA" id="YQHDASF"/>
<dbReference type="PANTHER" id="PTHR33400">
    <property type="entry name" value="ZINC FINGER CCCH DOMAIN-CONTAINING PROTEIN 6-RELATED"/>
    <property type="match status" value="1"/>
</dbReference>
<sequence>MRGSKTRRVSWATDANLCQVRLFLNDEAPSQVGLGIQDYLQAKTSSHLHPTSFEDNLPPGFEGVQPTNLSNNLLLEVPTIKWKCPPKLIVDLTWHVAAGEESQEVEAENHRGLRVLEAIYPRPSSIPPNAVVSVDVKESQNDYQQPPLIPITPIEEEDVVVDLPYDPMQSKQIGSQGQVAASGGFSTPVYVGNNSASTSSSDRLFSVAAPGLEPGVLAAASATYAAIMKTNQQGNLIDQELLVQILSDRNLAEKLVNGYGASNLEAPQHNLPPANLANPPSAQNSRPELSKPAVPVSSSNAPLYLQPNKVLHPIVQGPPPVPVPPAKDINYYKCLIQKHGEDRQEVPQQFGSRTNSQYAMNQDHQRNNPHASKPKIMKPCIYFNTARGCIHGANCSYQHDTSFQQRVNSMPDAKRMKMDREITGA</sequence>
<feature type="zinc finger region" description="C3H1-type" evidence="2">
    <location>
        <begin position="374"/>
        <end position="402"/>
    </location>
</feature>
<evidence type="ECO:0000313" key="6">
    <source>
        <dbReference type="Proteomes" id="UP000594263"/>
    </source>
</evidence>
<dbReference type="EnsemblPlants" id="Kaladp1147s0001.1.v1.1">
    <property type="protein sequence ID" value="Kaladp1147s0001.1.v1.1"/>
    <property type="gene ID" value="Kaladp1147s0001.v1.1"/>
</dbReference>
<name>A0A7N1A802_KALFE</name>
<proteinExistence type="predicted"/>
<dbReference type="Gramene" id="Kaladp1147s0001.1.v1.1">
    <property type="protein sequence ID" value="Kaladp1147s0001.1.v1.1"/>
    <property type="gene ID" value="Kaladp1147s0001.v1.1"/>
</dbReference>
<evidence type="ECO:0000259" key="4">
    <source>
        <dbReference type="PROSITE" id="PS50103"/>
    </source>
</evidence>